<evidence type="ECO:0000256" key="1">
    <source>
        <dbReference type="SAM" id="Phobius"/>
    </source>
</evidence>
<dbReference type="InterPro" id="IPR008335">
    <property type="entry name" value="Mopterin_OxRdtase_euk"/>
</dbReference>
<reference evidence="4" key="1">
    <citation type="journal article" date="2019" name="Int. J. Syst. Evol. Microbiol.">
        <title>The Global Catalogue of Microorganisms (GCM) 10K type strain sequencing project: providing services to taxonomists for standard genome sequencing and annotation.</title>
        <authorList>
            <consortium name="The Broad Institute Genomics Platform"/>
            <consortium name="The Broad Institute Genome Sequencing Center for Infectious Disease"/>
            <person name="Wu L."/>
            <person name="Ma J."/>
        </authorList>
    </citation>
    <scope>NUCLEOTIDE SEQUENCE [LARGE SCALE GENOMIC DNA]</scope>
    <source>
        <strain evidence="4">KACC 14249</strain>
    </source>
</reference>
<dbReference type="Pfam" id="PF00174">
    <property type="entry name" value="Oxidored_molyb"/>
    <property type="match status" value="1"/>
</dbReference>
<accession>A0ABW1JAH6</accession>
<name>A0ABW1JAH6_9ACTN</name>
<comment type="caution">
    <text evidence="3">The sequence shown here is derived from an EMBL/GenBank/DDBJ whole genome shotgun (WGS) entry which is preliminary data.</text>
</comment>
<evidence type="ECO:0000313" key="4">
    <source>
        <dbReference type="Proteomes" id="UP001596189"/>
    </source>
</evidence>
<keyword evidence="4" id="KW-1185">Reference proteome</keyword>
<dbReference type="PANTHER" id="PTHR43032:SF2">
    <property type="entry name" value="BLL0505 PROTEIN"/>
    <property type="match status" value="1"/>
</dbReference>
<dbReference type="Proteomes" id="UP001596189">
    <property type="component" value="Unassembled WGS sequence"/>
</dbReference>
<feature type="transmembrane region" description="Helical" evidence="1">
    <location>
        <begin position="105"/>
        <end position="129"/>
    </location>
</feature>
<sequence length="376" mass="40241">MRIPQPPQVSSPRRDARVTARVGRALGIAVGVCFVTGMISHLHQHPVGWLPLPPNPTWGYQVTQGAHVAFGIACVPLVLVKLFSVYPLLLQWPPVSGLKHALERLSVAVLVSCMLFEVTTGILNTVQWYPWSFFFPAAHYAVAWALVGSILLHLAVKADVIAAALRTSLDDARATPDDPVGLSRRGLLLATTGAVGAVTLVTIGQTLPGLGRLALLAPRRPDVGPQGLPVNRTATAAGVRDLAVADSWRLEVTGTNPLRLSRSDLSAMAQHEVALPIACVEGWSSTGRWGGVRLRDVLALAGVDPSADVTVRSLEPHGIYRSSHLTPAQADHPDTLLALRLNGSDLALDHGYPLRLIAPNRPGVLQTKWLMRIEAS</sequence>
<organism evidence="3 4">
    <name type="scientific">Angustibacter luteus</name>
    <dbReference type="NCBI Taxonomy" id="658456"/>
    <lineage>
        <taxon>Bacteria</taxon>
        <taxon>Bacillati</taxon>
        <taxon>Actinomycetota</taxon>
        <taxon>Actinomycetes</taxon>
        <taxon>Kineosporiales</taxon>
        <taxon>Kineosporiaceae</taxon>
    </lineage>
</organism>
<keyword evidence="1" id="KW-0472">Membrane</keyword>
<evidence type="ECO:0000259" key="2">
    <source>
        <dbReference type="Pfam" id="PF00174"/>
    </source>
</evidence>
<dbReference type="CDD" id="cd00321">
    <property type="entry name" value="SO_family_Moco"/>
    <property type="match status" value="1"/>
</dbReference>
<dbReference type="RefSeq" id="WP_345717133.1">
    <property type="nucleotide sequence ID" value="NZ_BAABFP010000005.1"/>
</dbReference>
<evidence type="ECO:0000313" key="3">
    <source>
        <dbReference type="EMBL" id="MFC6006284.1"/>
    </source>
</evidence>
<feature type="transmembrane region" description="Helical" evidence="1">
    <location>
        <begin position="21"/>
        <end position="42"/>
    </location>
</feature>
<protein>
    <submittedName>
        <fullName evidence="3">Molybdopterin-dependent oxidoreductase</fullName>
    </submittedName>
</protein>
<keyword evidence="1" id="KW-0812">Transmembrane</keyword>
<gene>
    <name evidence="3" type="ORF">ACFQDO_04000</name>
</gene>
<feature type="transmembrane region" description="Helical" evidence="1">
    <location>
        <begin position="62"/>
        <end position="84"/>
    </location>
</feature>
<dbReference type="PRINTS" id="PR00407">
    <property type="entry name" value="EUMOPTERIN"/>
</dbReference>
<dbReference type="PANTHER" id="PTHR43032">
    <property type="entry name" value="PROTEIN-METHIONINE-SULFOXIDE REDUCTASE"/>
    <property type="match status" value="1"/>
</dbReference>
<dbReference type="InterPro" id="IPR000572">
    <property type="entry name" value="OxRdtase_Mopterin-bd_dom"/>
</dbReference>
<proteinExistence type="predicted"/>
<dbReference type="SUPFAM" id="SSF56524">
    <property type="entry name" value="Oxidoreductase molybdopterin-binding domain"/>
    <property type="match status" value="1"/>
</dbReference>
<keyword evidence="1" id="KW-1133">Transmembrane helix</keyword>
<dbReference type="InterPro" id="IPR036374">
    <property type="entry name" value="OxRdtase_Mopterin-bd_sf"/>
</dbReference>
<feature type="transmembrane region" description="Helical" evidence="1">
    <location>
        <begin position="186"/>
        <end position="207"/>
    </location>
</feature>
<feature type="transmembrane region" description="Helical" evidence="1">
    <location>
        <begin position="141"/>
        <end position="165"/>
    </location>
</feature>
<feature type="domain" description="Oxidoreductase molybdopterin-binding" evidence="2">
    <location>
        <begin position="245"/>
        <end position="375"/>
    </location>
</feature>
<dbReference type="EMBL" id="JBHSRD010000002">
    <property type="protein sequence ID" value="MFC6006284.1"/>
    <property type="molecule type" value="Genomic_DNA"/>
</dbReference>
<dbReference type="Gene3D" id="3.90.420.10">
    <property type="entry name" value="Oxidoreductase, molybdopterin-binding domain"/>
    <property type="match status" value="1"/>
</dbReference>